<evidence type="ECO:0000313" key="4">
    <source>
        <dbReference type="Proteomes" id="UP000319663"/>
    </source>
</evidence>
<dbReference type="PANTHER" id="PTHR32494:SF5">
    <property type="entry name" value="ALLANTOATE AMIDOHYDROLASE"/>
    <property type="match status" value="1"/>
</dbReference>
<keyword evidence="2" id="KW-0378">Hydrolase</keyword>
<dbReference type="PIRSF" id="PIRSF001235">
    <property type="entry name" value="Amidase_carbamoylase"/>
    <property type="match status" value="1"/>
</dbReference>
<organism evidence="3 4">
    <name type="scientific">Monascus purpureus</name>
    <name type="common">Red mold</name>
    <name type="synonym">Monascus anka</name>
    <dbReference type="NCBI Taxonomy" id="5098"/>
    <lineage>
        <taxon>Eukaryota</taxon>
        <taxon>Fungi</taxon>
        <taxon>Dikarya</taxon>
        <taxon>Ascomycota</taxon>
        <taxon>Pezizomycotina</taxon>
        <taxon>Eurotiomycetes</taxon>
        <taxon>Eurotiomycetidae</taxon>
        <taxon>Eurotiales</taxon>
        <taxon>Aspergillaceae</taxon>
        <taxon>Monascus</taxon>
    </lineage>
</organism>
<dbReference type="Proteomes" id="UP000319663">
    <property type="component" value="Unassembled WGS sequence"/>
</dbReference>
<dbReference type="EMBL" id="VIFY01000061">
    <property type="protein sequence ID" value="TQB72608.1"/>
    <property type="molecule type" value="Genomic_DNA"/>
</dbReference>
<accession>A0A507QU60</accession>
<dbReference type="InterPro" id="IPR010158">
    <property type="entry name" value="Amidase_Cbmase"/>
</dbReference>
<name>A0A507QU60_MONPU</name>
<comment type="caution">
    <text evidence="3">The sequence shown here is derived from an EMBL/GenBank/DDBJ whole genome shotgun (WGS) entry which is preliminary data.</text>
</comment>
<evidence type="ECO:0000256" key="2">
    <source>
        <dbReference type="ARBA" id="ARBA00022801"/>
    </source>
</evidence>
<proteinExistence type="inferred from homology"/>
<reference evidence="3 4" key="1">
    <citation type="submission" date="2019-06" db="EMBL/GenBank/DDBJ databases">
        <title>Wine fermentation using esterase from Monascus purpureus.</title>
        <authorList>
            <person name="Geng C."/>
            <person name="Zhang Y."/>
        </authorList>
    </citation>
    <scope>NUCLEOTIDE SEQUENCE [LARGE SCALE GENOMIC DNA]</scope>
    <source>
        <strain evidence="3">HQ1</strain>
    </source>
</reference>
<dbReference type="AlphaFoldDB" id="A0A507QU60"/>
<comment type="similarity">
    <text evidence="1">Belongs to the peptidase M20A family.</text>
</comment>
<dbReference type="SUPFAM" id="SSF53187">
    <property type="entry name" value="Zn-dependent exopeptidases"/>
    <property type="match status" value="1"/>
</dbReference>
<dbReference type="SUPFAM" id="SSF55031">
    <property type="entry name" value="Bacterial exopeptidase dimerisation domain"/>
    <property type="match status" value="1"/>
</dbReference>
<dbReference type="InterPro" id="IPR036264">
    <property type="entry name" value="Bact_exopeptidase_dim_dom"/>
</dbReference>
<dbReference type="InterPro" id="IPR002933">
    <property type="entry name" value="Peptidase_M20"/>
</dbReference>
<evidence type="ECO:0008006" key="5">
    <source>
        <dbReference type="Google" id="ProtNLM"/>
    </source>
</evidence>
<dbReference type="PANTHER" id="PTHR32494">
    <property type="entry name" value="ALLANTOATE DEIMINASE-RELATED"/>
    <property type="match status" value="1"/>
</dbReference>
<dbReference type="STRING" id="5098.A0A507QU60"/>
<protein>
    <recommendedName>
        <fullName evidence="5">Peptidase M20 dimerisation domain-containing protein</fullName>
    </recommendedName>
</protein>
<sequence length="426" mass="45857">MARLTLSEEDKSVRDWFVQKMKQLRCNVCVDQMGNIFAVRPGRRTNVPATFIGSHLDTQPAGGRYDGILGVLAGIEVLEAMDDYGIESEGGIGVVNWTSEAIHSCLKESRTDLFFLHSEEGARFPITVVSSGVWAGNISLAKAHSLQEVRTAISAPTAGSGPETMKEALEKIGYLGDVPCSYKANTMAAHFELHIEQGPRLESTGHHAGVVTGAQAFRWSRVQVVGSDAHSGTTAFEYRADAMYAAAQMMVQARQLAATHGCLATVGIVEVSPGSVNTVPGLVSFSLDLRGPSLSTVQMTESGMKSAFEAIAQNEGSSRSCTVEWRLDFESSDVTFHPECIDCIRDSAEAVVSVPASQVPQLISGASHDSVCTSRRVPTAMVFVPCRDGVSHHPREYCAPQDCAIGASVLLQAVVRYDRKRFNLDS</sequence>
<dbReference type="Gene3D" id="3.30.70.360">
    <property type="match status" value="1"/>
</dbReference>
<keyword evidence="4" id="KW-1185">Reference proteome</keyword>
<dbReference type="Pfam" id="PF01546">
    <property type="entry name" value="Peptidase_M20"/>
    <property type="match status" value="1"/>
</dbReference>
<evidence type="ECO:0000313" key="3">
    <source>
        <dbReference type="EMBL" id="TQB72608.1"/>
    </source>
</evidence>
<dbReference type="GO" id="GO:0016813">
    <property type="term" value="F:hydrolase activity, acting on carbon-nitrogen (but not peptide) bonds, in linear amidines"/>
    <property type="evidence" value="ECO:0007669"/>
    <property type="project" value="InterPro"/>
</dbReference>
<dbReference type="Gene3D" id="3.40.630.10">
    <property type="entry name" value="Zn peptidases"/>
    <property type="match status" value="1"/>
</dbReference>
<dbReference type="CDD" id="cd03884">
    <property type="entry name" value="M20_bAS"/>
    <property type="match status" value="1"/>
</dbReference>
<dbReference type="OrthoDB" id="4676at2759"/>
<dbReference type="NCBIfam" id="TIGR01879">
    <property type="entry name" value="hydantase"/>
    <property type="match status" value="1"/>
</dbReference>
<evidence type="ECO:0000256" key="1">
    <source>
        <dbReference type="ARBA" id="ARBA00006247"/>
    </source>
</evidence>
<gene>
    <name evidence="3" type="ORF">MPDQ_006741</name>
</gene>